<feature type="compositionally biased region" description="Low complexity" evidence="1">
    <location>
        <begin position="443"/>
        <end position="455"/>
    </location>
</feature>
<dbReference type="VEuPathDB" id="TriTrypDB:BSAL_77095"/>
<gene>
    <name evidence="2" type="ORF">BSAL_77095</name>
</gene>
<name>A0A0S4IWI5_BODSA</name>
<feature type="compositionally biased region" description="Polar residues" evidence="1">
    <location>
        <begin position="466"/>
        <end position="478"/>
    </location>
</feature>
<dbReference type="Proteomes" id="UP000051952">
    <property type="component" value="Unassembled WGS sequence"/>
</dbReference>
<feature type="compositionally biased region" description="Basic residues" evidence="1">
    <location>
        <begin position="69"/>
        <end position="80"/>
    </location>
</feature>
<feature type="region of interest" description="Disordered" evidence="1">
    <location>
        <begin position="333"/>
        <end position="416"/>
    </location>
</feature>
<feature type="compositionally biased region" description="Low complexity" evidence="1">
    <location>
        <begin position="407"/>
        <end position="416"/>
    </location>
</feature>
<feature type="compositionally biased region" description="Low complexity" evidence="1">
    <location>
        <begin position="366"/>
        <end position="387"/>
    </location>
</feature>
<protein>
    <submittedName>
        <fullName evidence="2">Uncharacterized protein</fullName>
    </submittedName>
</protein>
<keyword evidence="3" id="KW-1185">Reference proteome</keyword>
<feature type="compositionally biased region" description="Basic residues" evidence="1">
    <location>
        <begin position="26"/>
        <end position="41"/>
    </location>
</feature>
<proteinExistence type="predicted"/>
<feature type="compositionally biased region" description="Acidic residues" evidence="1">
    <location>
        <begin position="263"/>
        <end position="276"/>
    </location>
</feature>
<feature type="region of interest" description="Disordered" evidence="1">
    <location>
        <begin position="188"/>
        <end position="282"/>
    </location>
</feature>
<evidence type="ECO:0000256" key="1">
    <source>
        <dbReference type="SAM" id="MobiDB-lite"/>
    </source>
</evidence>
<dbReference type="AlphaFoldDB" id="A0A0S4IWI5"/>
<accession>A0A0S4IWI5</accession>
<organism evidence="2 3">
    <name type="scientific">Bodo saltans</name>
    <name type="common">Flagellated protozoan</name>
    <dbReference type="NCBI Taxonomy" id="75058"/>
    <lineage>
        <taxon>Eukaryota</taxon>
        <taxon>Discoba</taxon>
        <taxon>Euglenozoa</taxon>
        <taxon>Kinetoplastea</taxon>
        <taxon>Metakinetoplastina</taxon>
        <taxon>Eubodonida</taxon>
        <taxon>Bodonidae</taxon>
        <taxon>Bodo</taxon>
    </lineage>
</organism>
<reference evidence="3" key="1">
    <citation type="submission" date="2015-09" db="EMBL/GenBank/DDBJ databases">
        <authorList>
            <consortium name="Pathogen Informatics"/>
        </authorList>
    </citation>
    <scope>NUCLEOTIDE SEQUENCE [LARGE SCALE GENOMIC DNA]</scope>
    <source>
        <strain evidence="3">Lake Konstanz</strain>
    </source>
</reference>
<feature type="region of interest" description="Disordered" evidence="1">
    <location>
        <begin position="19"/>
        <end position="90"/>
    </location>
</feature>
<sequence length="1000" mass="110113">MGAYLCRPSCCCFKETSVKRSSSDTKRKRGERKKSRRGHRHSHEDVYDETAESHVAPVTLAADEDNESRRHRHGKKKKSKNIPTSTPERDAALIDTHNNNTSVIESRSPVALQLSATNSRRRHKSNVSFHDDFTATNSDQTLSILKAEGATAPASRSLRFPTAPTVNVFRGIVEGDSDDERLMMNERRNVESSGEDEPFPSTNFDDGSSRHHQRVAPDGTRDDEANGGGNYDDRRRMSAAPPNVTTTLSPMTPLSFRRHNGEEVEEEDVNDDEDGKEEQQQHLASYQNFDFVAAAATTNEAMSRSHRRHNHNEPVAYGDVLLYDSATAVSASSASSVLSSPRSPSSSPRDTSQPFNDQRRRHDQFASDSFSSAACQQSPFNNSSPSTDSDDDNDGNLNRKNRPFPSATARTAATRTLGKMNGDELFTSFATMEDAGEVLPAGSESSSSKSSALNSPHNDRRHREAFSSSVDTFSNVSHSPPLLPQPPFLTGQAQSYFSEGDGGTNDSVESTLSSNHHYHHSAAVVAQIANEINMNDCLTVEEYLTALIDQQVAALKQQRRAERISGVAPRAWNRKLDDDDDDVVVRIPSGNAALLRMLSDAQSIHRAQYRASTYNTNTYVHEANHHSKQLQSTCSRCSRCGVCSLHVPRCCATGLHHSHEKKTQQQLQQQQHSVQDNGAQSRRTHFCSLVPSHEWLCAVLLATSGADDDTTAKASMSSSSLFWEGAAQSVLLDDVFRIVTSIAPDWESALNDVFGSRCFALLESLTMWAGVDFIEKNGQQQNQERGSGVSFVLHRKSKQNAWNIGMISSRDRKPSADPSAVSLGADISYSERIFQEYLVSPPLVPHRLPVISPASTKRDRQLLLEAIDIYVDDKMRNGRSSLPHSCRYTGMPLNLLQEGPLSTTAVESTSKHLGVVFATSSAATSSPQRRPPAAASDFISHAQARFVSASSLKYESNRTTASRQLSQHEGTHHEKRLVEEIPCTTTTNESLPASTCREKS</sequence>
<feature type="compositionally biased region" description="Low complexity" evidence="1">
    <location>
        <begin position="333"/>
        <end position="352"/>
    </location>
</feature>
<evidence type="ECO:0000313" key="3">
    <source>
        <dbReference type="Proteomes" id="UP000051952"/>
    </source>
</evidence>
<evidence type="ECO:0000313" key="2">
    <source>
        <dbReference type="EMBL" id="CUG29495.1"/>
    </source>
</evidence>
<dbReference type="EMBL" id="CYKH01000738">
    <property type="protein sequence ID" value="CUG29495.1"/>
    <property type="molecule type" value="Genomic_DNA"/>
</dbReference>
<feature type="compositionally biased region" description="Polar residues" evidence="1">
    <location>
        <begin position="243"/>
        <end position="252"/>
    </location>
</feature>
<feature type="region of interest" description="Disordered" evidence="1">
    <location>
        <begin position="438"/>
        <end position="512"/>
    </location>
</feature>